<gene>
    <name evidence="1" type="ORF">PACLA_8A057380</name>
</gene>
<dbReference type="EMBL" id="CACRXK020000030">
    <property type="protein sequence ID" value="CAB3977123.1"/>
    <property type="molecule type" value="Genomic_DNA"/>
</dbReference>
<sequence length="200" mass="21828">MCPCEISHGQHFGFEQLAVVPTGVPRSDADSWAMYQRPFCGQTECPVASVFQLEAKSKSDCLGCPSTGLVAREKLVCIPSVLPVNEITSEVEGTRGRVYTSHTFVTNASLVHQRQLIGSLSIPTSSPPYEHISVTRPSGGDTPFDCEPDSSIGRLACIKRSSQSEGIRTDASKLILAARHKRSLRLRLEKMTWLVSRPGN</sequence>
<dbReference type="Proteomes" id="UP001152795">
    <property type="component" value="Unassembled WGS sequence"/>
</dbReference>
<evidence type="ECO:0000313" key="1">
    <source>
        <dbReference type="EMBL" id="CAB3977123.1"/>
    </source>
</evidence>
<evidence type="ECO:0000313" key="2">
    <source>
        <dbReference type="Proteomes" id="UP001152795"/>
    </source>
</evidence>
<proteinExistence type="predicted"/>
<name>A0A7D9H974_PARCT</name>
<reference evidence="1" key="1">
    <citation type="submission" date="2020-04" db="EMBL/GenBank/DDBJ databases">
        <authorList>
            <person name="Alioto T."/>
            <person name="Alioto T."/>
            <person name="Gomez Garrido J."/>
        </authorList>
    </citation>
    <scope>NUCLEOTIDE SEQUENCE</scope>
    <source>
        <strain evidence="1">A484AB</strain>
    </source>
</reference>
<keyword evidence="2" id="KW-1185">Reference proteome</keyword>
<comment type="caution">
    <text evidence="1">The sequence shown here is derived from an EMBL/GenBank/DDBJ whole genome shotgun (WGS) entry which is preliminary data.</text>
</comment>
<accession>A0A7D9H974</accession>
<dbReference type="AlphaFoldDB" id="A0A7D9H974"/>
<protein>
    <submittedName>
        <fullName evidence="1">Uncharacterized protein</fullName>
    </submittedName>
</protein>
<organism evidence="1 2">
    <name type="scientific">Paramuricea clavata</name>
    <name type="common">Red gorgonian</name>
    <name type="synonym">Violescent sea-whip</name>
    <dbReference type="NCBI Taxonomy" id="317549"/>
    <lineage>
        <taxon>Eukaryota</taxon>
        <taxon>Metazoa</taxon>
        <taxon>Cnidaria</taxon>
        <taxon>Anthozoa</taxon>
        <taxon>Octocorallia</taxon>
        <taxon>Malacalcyonacea</taxon>
        <taxon>Plexauridae</taxon>
        <taxon>Paramuricea</taxon>
    </lineage>
</organism>